<dbReference type="GO" id="GO:0030153">
    <property type="term" value="P:bacteriocin immunity"/>
    <property type="evidence" value="ECO:0007669"/>
    <property type="project" value="InterPro"/>
</dbReference>
<dbReference type="Pfam" id="PF06713">
    <property type="entry name" value="bPH_4"/>
    <property type="match status" value="1"/>
</dbReference>
<feature type="domain" description="Uncharacterized protein YyaB-like PH" evidence="2">
    <location>
        <begin position="59"/>
        <end position="134"/>
    </location>
</feature>
<organism evidence="3 4">
    <name type="scientific">Pontibacter fetidus</name>
    <dbReference type="NCBI Taxonomy" id="2700082"/>
    <lineage>
        <taxon>Bacteria</taxon>
        <taxon>Pseudomonadati</taxon>
        <taxon>Bacteroidota</taxon>
        <taxon>Cytophagia</taxon>
        <taxon>Cytophagales</taxon>
        <taxon>Hymenobacteraceae</taxon>
        <taxon>Pontibacter</taxon>
    </lineage>
</organism>
<keyword evidence="4" id="KW-1185">Reference proteome</keyword>
<keyword evidence="1" id="KW-1133">Transmembrane helix</keyword>
<evidence type="ECO:0000313" key="3">
    <source>
        <dbReference type="EMBL" id="NDK54750.1"/>
    </source>
</evidence>
<dbReference type="AlphaFoldDB" id="A0A6B2H4Q3"/>
<evidence type="ECO:0000259" key="2">
    <source>
        <dbReference type="Pfam" id="PF06713"/>
    </source>
</evidence>
<keyword evidence="1" id="KW-0812">Transmembrane</keyword>
<proteinExistence type="predicted"/>
<feature type="transmembrane region" description="Helical" evidence="1">
    <location>
        <begin position="12"/>
        <end position="29"/>
    </location>
</feature>
<feature type="transmembrane region" description="Helical" evidence="1">
    <location>
        <begin position="41"/>
        <end position="61"/>
    </location>
</feature>
<comment type="caution">
    <text evidence="3">The sequence shown here is derived from an EMBL/GenBank/DDBJ whole genome shotgun (WGS) entry which is preliminary data.</text>
</comment>
<keyword evidence="1" id="KW-0472">Membrane</keyword>
<gene>
    <name evidence="3" type="ORF">GWO68_02360</name>
</gene>
<protein>
    <submittedName>
        <fullName evidence="3">PH domain-containing protein</fullName>
    </submittedName>
</protein>
<accession>A0A6B2H4Q3</accession>
<evidence type="ECO:0000256" key="1">
    <source>
        <dbReference type="SAM" id="Phobius"/>
    </source>
</evidence>
<dbReference type="Proteomes" id="UP000478546">
    <property type="component" value="Unassembled WGS sequence"/>
</dbReference>
<name>A0A6B2H4Q3_9BACT</name>
<dbReference type="InterPro" id="IPR009589">
    <property type="entry name" value="PH_YyaB-like"/>
</dbReference>
<sequence>MVKKYKANRKGPIPYMIALLVLLPIVIYVTNTEDFSEQPYMLLPLIAPLALLLWVFLSTWYQIANGKLKYKSGFLWGEINISDIRQLIVGETMWAGLKPALASKGIIVKYNRYDEIYIAPENNLELIEDLRSLNPTIEVIIKK</sequence>
<dbReference type="EMBL" id="JAAEAA010000002">
    <property type="protein sequence ID" value="NDK54750.1"/>
    <property type="molecule type" value="Genomic_DNA"/>
</dbReference>
<evidence type="ECO:0000313" key="4">
    <source>
        <dbReference type="Proteomes" id="UP000478546"/>
    </source>
</evidence>
<reference evidence="3 4" key="1">
    <citation type="submission" date="2020-01" db="EMBL/GenBank/DDBJ databases">
        <authorList>
            <person name="Kim M.K."/>
        </authorList>
    </citation>
    <scope>NUCLEOTIDE SEQUENCE [LARGE SCALE GENOMIC DNA]</scope>
    <source>
        <strain evidence="3 4">BT213</strain>
    </source>
</reference>